<dbReference type="PROSITE" id="PS51352">
    <property type="entry name" value="THIOREDOXIN_2"/>
    <property type="match status" value="1"/>
</dbReference>
<evidence type="ECO:0000313" key="6">
    <source>
        <dbReference type="Proteomes" id="UP000298337"/>
    </source>
</evidence>
<dbReference type="OrthoDB" id="6399635at2"/>
<dbReference type="InterPro" id="IPR013766">
    <property type="entry name" value="Thioredoxin_domain"/>
</dbReference>
<dbReference type="PANTHER" id="PTHR42852">
    <property type="entry name" value="THIOL:DISULFIDE INTERCHANGE PROTEIN DSBE"/>
    <property type="match status" value="1"/>
</dbReference>
<dbReference type="GO" id="GO:0016491">
    <property type="term" value="F:oxidoreductase activity"/>
    <property type="evidence" value="ECO:0007669"/>
    <property type="project" value="InterPro"/>
</dbReference>
<evidence type="ECO:0000256" key="3">
    <source>
        <dbReference type="ARBA" id="ARBA00023284"/>
    </source>
</evidence>
<dbReference type="CDD" id="cd02966">
    <property type="entry name" value="TlpA_like_family"/>
    <property type="match status" value="1"/>
</dbReference>
<dbReference type="PANTHER" id="PTHR42852:SF13">
    <property type="entry name" value="PROTEIN DIPZ"/>
    <property type="match status" value="1"/>
</dbReference>
<dbReference type="Proteomes" id="UP000298337">
    <property type="component" value="Unassembled WGS sequence"/>
</dbReference>
<protein>
    <submittedName>
        <fullName evidence="5">TlpA family protein disulfide reductase</fullName>
    </submittedName>
</protein>
<dbReference type="AlphaFoldDB" id="A0A4Z0P1V5"/>
<reference evidence="5 6" key="1">
    <citation type="submission" date="2019-04" db="EMBL/GenBank/DDBJ databases">
        <authorList>
            <person name="Feng G."/>
            <person name="Zhang J."/>
            <person name="Zhu H."/>
        </authorList>
    </citation>
    <scope>NUCLEOTIDE SEQUENCE [LARGE SCALE GENOMIC DNA]</scope>
    <source>
        <strain evidence="5 6">92R-1</strain>
    </source>
</reference>
<sequence>MFRFLFRRRAWLEPVVYVAIVLGLYVSGWHTEVLGRAQQALLSTGLWQPRLSAPQPATAHTTSPAADGTFLLLPLNQAGPAVPFSQLRGKVIFLNVWASWCPPCVAEMPAIVRLAKRTNPDSVAFVLLSLDQNPDKARRFLARRGITVPAYSPGSPLPAAFQTQAIPATFIISPTGTIIGSHEGMAEYDTPEMLGLLRRWQKRK</sequence>
<evidence type="ECO:0000259" key="4">
    <source>
        <dbReference type="PROSITE" id="PS51352"/>
    </source>
</evidence>
<organism evidence="5 6">
    <name type="scientific">Hymenobacter fodinae</name>
    <dbReference type="NCBI Taxonomy" id="2510796"/>
    <lineage>
        <taxon>Bacteria</taxon>
        <taxon>Pseudomonadati</taxon>
        <taxon>Bacteroidota</taxon>
        <taxon>Cytophagia</taxon>
        <taxon>Cytophagales</taxon>
        <taxon>Hymenobacteraceae</taxon>
        <taxon>Hymenobacter</taxon>
    </lineage>
</organism>
<dbReference type="PROSITE" id="PS00194">
    <property type="entry name" value="THIOREDOXIN_1"/>
    <property type="match status" value="1"/>
</dbReference>
<dbReference type="InterPro" id="IPR017937">
    <property type="entry name" value="Thioredoxin_CS"/>
</dbReference>
<keyword evidence="2" id="KW-0201">Cytochrome c-type biogenesis</keyword>
<comment type="caution">
    <text evidence="5">The sequence shown here is derived from an EMBL/GenBank/DDBJ whole genome shotgun (WGS) entry which is preliminary data.</text>
</comment>
<evidence type="ECO:0000256" key="1">
    <source>
        <dbReference type="ARBA" id="ARBA00004196"/>
    </source>
</evidence>
<dbReference type="Gene3D" id="3.40.30.10">
    <property type="entry name" value="Glutaredoxin"/>
    <property type="match status" value="1"/>
</dbReference>
<keyword evidence="6" id="KW-1185">Reference proteome</keyword>
<keyword evidence="3" id="KW-0676">Redox-active center</keyword>
<dbReference type="GO" id="GO:0017004">
    <property type="term" value="P:cytochrome complex assembly"/>
    <property type="evidence" value="ECO:0007669"/>
    <property type="project" value="UniProtKB-KW"/>
</dbReference>
<dbReference type="InterPro" id="IPR036249">
    <property type="entry name" value="Thioredoxin-like_sf"/>
</dbReference>
<dbReference type="InterPro" id="IPR013740">
    <property type="entry name" value="Redoxin"/>
</dbReference>
<dbReference type="EMBL" id="SRLA01000005">
    <property type="protein sequence ID" value="TGE04740.1"/>
    <property type="molecule type" value="Genomic_DNA"/>
</dbReference>
<gene>
    <name evidence="5" type="ORF">EU556_21400</name>
</gene>
<feature type="domain" description="Thioredoxin" evidence="4">
    <location>
        <begin position="51"/>
        <end position="202"/>
    </location>
</feature>
<dbReference type="SUPFAM" id="SSF52833">
    <property type="entry name" value="Thioredoxin-like"/>
    <property type="match status" value="1"/>
</dbReference>
<dbReference type="RefSeq" id="WP_135436183.1">
    <property type="nucleotide sequence ID" value="NZ_SRLA01000005.1"/>
</dbReference>
<evidence type="ECO:0000256" key="2">
    <source>
        <dbReference type="ARBA" id="ARBA00022748"/>
    </source>
</evidence>
<proteinExistence type="predicted"/>
<dbReference type="GO" id="GO:0030313">
    <property type="term" value="C:cell envelope"/>
    <property type="evidence" value="ECO:0007669"/>
    <property type="project" value="UniProtKB-SubCell"/>
</dbReference>
<dbReference type="InterPro" id="IPR050553">
    <property type="entry name" value="Thioredoxin_ResA/DsbE_sf"/>
</dbReference>
<comment type="subcellular location">
    <subcellularLocation>
        <location evidence="1">Cell envelope</location>
    </subcellularLocation>
</comment>
<accession>A0A4Z0P1V5</accession>
<evidence type="ECO:0000313" key="5">
    <source>
        <dbReference type="EMBL" id="TGE04740.1"/>
    </source>
</evidence>
<name>A0A4Z0P1V5_9BACT</name>
<dbReference type="Pfam" id="PF08534">
    <property type="entry name" value="Redoxin"/>
    <property type="match status" value="1"/>
</dbReference>